<organism evidence="2 3">
    <name type="scientific">Armillaria solidipes</name>
    <dbReference type="NCBI Taxonomy" id="1076256"/>
    <lineage>
        <taxon>Eukaryota</taxon>
        <taxon>Fungi</taxon>
        <taxon>Dikarya</taxon>
        <taxon>Basidiomycota</taxon>
        <taxon>Agaricomycotina</taxon>
        <taxon>Agaricomycetes</taxon>
        <taxon>Agaricomycetidae</taxon>
        <taxon>Agaricales</taxon>
        <taxon>Marasmiineae</taxon>
        <taxon>Physalacriaceae</taxon>
        <taxon>Armillaria</taxon>
    </lineage>
</organism>
<reference evidence="3" key="1">
    <citation type="journal article" date="2017" name="Nat. Ecol. Evol.">
        <title>Genome expansion and lineage-specific genetic innovations in the forest pathogenic fungi Armillaria.</title>
        <authorList>
            <person name="Sipos G."/>
            <person name="Prasanna A.N."/>
            <person name="Walter M.C."/>
            <person name="O'Connor E."/>
            <person name="Balint B."/>
            <person name="Krizsan K."/>
            <person name="Kiss B."/>
            <person name="Hess J."/>
            <person name="Varga T."/>
            <person name="Slot J."/>
            <person name="Riley R."/>
            <person name="Boka B."/>
            <person name="Rigling D."/>
            <person name="Barry K."/>
            <person name="Lee J."/>
            <person name="Mihaltcheva S."/>
            <person name="LaButti K."/>
            <person name="Lipzen A."/>
            <person name="Waldron R."/>
            <person name="Moloney N.M."/>
            <person name="Sperisen C."/>
            <person name="Kredics L."/>
            <person name="Vagvoelgyi C."/>
            <person name="Patrignani A."/>
            <person name="Fitzpatrick D."/>
            <person name="Nagy I."/>
            <person name="Doyle S."/>
            <person name="Anderson J.B."/>
            <person name="Grigoriev I.V."/>
            <person name="Gueldener U."/>
            <person name="Muensterkoetter M."/>
            <person name="Nagy L.G."/>
        </authorList>
    </citation>
    <scope>NUCLEOTIDE SEQUENCE [LARGE SCALE GENOMIC DNA]</scope>
    <source>
        <strain evidence="3">28-4</strain>
    </source>
</reference>
<evidence type="ECO:0000313" key="3">
    <source>
        <dbReference type="Proteomes" id="UP000218334"/>
    </source>
</evidence>
<dbReference type="Proteomes" id="UP000218334">
    <property type="component" value="Unassembled WGS sequence"/>
</dbReference>
<accession>A0A2H3BH56</accession>
<dbReference type="STRING" id="1076256.A0A2H3BH56"/>
<dbReference type="Gene3D" id="1.10.510.10">
    <property type="entry name" value="Transferase(Phosphotransferase) domain 1"/>
    <property type="match status" value="1"/>
</dbReference>
<dbReference type="AlphaFoldDB" id="A0A2H3BH56"/>
<dbReference type="InterPro" id="IPR011009">
    <property type="entry name" value="Kinase-like_dom_sf"/>
</dbReference>
<dbReference type="SUPFAM" id="SSF56112">
    <property type="entry name" value="Protein kinase-like (PK-like)"/>
    <property type="match status" value="1"/>
</dbReference>
<evidence type="ECO:0008006" key="4">
    <source>
        <dbReference type="Google" id="ProtNLM"/>
    </source>
</evidence>
<protein>
    <recommendedName>
        <fullName evidence="4">Protein kinase domain-containing protein</fullName>
    </recommendedName>
</protein>
<feature type="region of interest" description="Disordered" evidence="1">
    <location>
        <begin position="210"/>
        <end position="237"/>
    </location>
</feature>
<sequence>MLQSRFPRLNLVDEPMIMLFHAQLLGVVDMAVEALTSTDAEAMTVTLAAPSLIFSQQGDSSWATWNSRTRTHIQTTAIEGKRPRVLFSHAASLQLENNYAPNVQQVDGKAMATRMWLHLASSSPPSRFGYFFSGISAVIVEKVLLQPDHNALLVSPHYHLFRDDNPPTSAEYEFISADRCCVKGIPLVAILTFLHLLNESQMRKALRALPRPMTAAPEGKKDRSSASNRGADGVSVGTTRTSTISFRIEYPGMTRLPRLLVPQMPHSAPPVDTTVLSLSSTSSCSTTDSENHLPLSSLLPSPTVDIEVSELLSYDPVAQVWRGCLSSGQGTVPVIAKIFSKRNFDDMKNEVLVYQLISSHHLDDLTPLCYGVFTMPDQSWGAIVLSDAGKAFRGSTWEEAGFSAQELQLLWKHVKTLHSLGIHHHDLEPRNVAKGRDGNLRLLDYERSSLGGSSCSCEDNVSSIGRFTLVLHLGSSQKFT</sequence>
<evidence type="ECO:0000313" key="2">
    <source>
        <dbReference type="EMBL" id="PBK63163.1"/>
    </source>
</evidence>
<keyword evidence="3" id="KW-1185">Reference proteome</keyword>
<proteinExistence type="predicted"/>
<name>A0A2H3BH56_9AGAR</name>
<gene>
    <name evidence="2" type="ORF">ARMSODRAFT_544840</name>
</gene>
<dbReference type="EMBL" id="KZ293460">
    <property type="protein sequence ID" value="PBK63163.1"/>
    <property type="molecule type" value="Genomic_DNA"/>
</dbReference>
<evidence type="ECO:0000256" key="1">
    <source>
        <dbReference type="SAM" id="MobiDB-lite"/>
    </source>
</evidence>